<dbReference type="Proteomes" id="UP000001693">
    <property type="component" value="Chromosome"/>
</dbReference>
<gene>
    <name evidence="13" type="primary">aroA</name>
    <name evidence="14" type="synonym">cmk</name>
    <name evidence="18" type="ordered locus">Lcho_0963</name>
</gene>
<keyword evidence="6 14" id="KW-0547">Nucleotide-binding</keyword>
<dbReference type="STRING" id="395495.Lcho_0963"/>
<dbReference type="InterPro" id="IPR001986">
    <property type="entry name" value="Enolpyruvate_Tfrase_dom"/>
</dbReference>
<evidence type="ECO:0000256" key="5">
    <source>
        <dbReference type="ARBA" id="ARBA00022679"/>
    </source>
</evidence>
<feature type="region of interest" description="Disordered" evidence="15">
    <location>
        <begin position="196"/>
        <end position="216"/>
    </location>
</feature>
<feature type="domain" description="Enolpyruvate transferase" evidence="16">
    <location>
        <begin position="223"/>
        <end position="465"/>
    </location>
</feature>
<feature type="binding site" evidence="14">
    <location>
        <begin position="483"/>
        <end position="491"/>
    </location>
    <ligand>
        <name>ATP</name>
        <dbReference type="ChEBI" id="CHEBI:30616"/>
    </ligand>
</feature>
<evidence type="ECO:0000256" key="14">
    <source>
        <dbReference type="HAMAP-Rule" id="MF_00238"/>
    </source>
</evidence>
<evidence type="ECO:0000256" key="11">
    <source>
        <dbReference type="ARBA" id="ARBA00047615"/>
    </source>
</evidence>
<dbReference type="eggNOG" id="COG0128">
    <property type="taxonomic scope" value="Bacteria"/>
</dbReference>
<comment type="similarity">
    <text evidence="2 14">Belongs to the cytidylate kinase family. Type 1 subfamily.</text>
</comment>
<dbReference type="PROSITE" id="PS00104">
    <property type="entry name" value="EPSP_SYNTHASE_1"/>
    <property type="match status" value="1"/>
</dbReference>
<feature type="binding site" evidence="13">
    <location>
        <position position="25"/>
    </location>
    <ligand>
        <name>3-phosphoshikimate</name>
        <dbReference type="ChEBI" id="CHEBI:145989"/>
    </ligand>
</feature>
<dbReference type="InterPro" id="IPR036968">
    <property type="entry name" value="Enolpyruvate_Tfrase_sf"/>
</dbReference>
<dbReference type="GO" id="GO:0006220">
    <property type="term" value="P:pyrimidine nucleotide metabolic process"/>
    <property type="evidence" value="ECO:0007669"/>
    <property type="project" value="UniProtKB-UniRule"/>
</dbReference>
<evidence type="ECO:0000256" key="3">
    <source>
        <dbReference type="ARBA" id="ARBA00009948"/>
    </source>
</evidence>
<dbReference type="GO" id="GO:0036431">
    <property type="term" value="F:dCMP kinase activity"/>
    <property type="evidence" value="ECO:0007669"/>
    <property type="project" value="InterPro"/>
</dbReference>
<feature type="active site" description="Proton acceptor" evidence="13">
    <location>
        <position position="352"/>
    </location>
</feature>
<comment type="subunit">
    <text evidence="13">Monomer.</text>
</comment>
<dbReference type="Gene3D" id="3.40.50.300">
    <property type="entry name" value="P-loop containing nucleotide triphosphate hydrolases"/>
    <property type="match status" value="1"/>
</dbReference>
<dbReference type="InterPro" id="IPR006264">
    <property type="entry name" value="EPSP_synthase"/>
</dbReference>
<keyword evidence="7 14" id="KW-0418">Kinase</keyword>
<keyword evidence="19" id="KW-1185">Reference proteome</keyword>
<keyword evidence="4 13" id="KW-0028">Amino-acid biosynthesis</keyword>
<feature type="binding site" evidence="13">
    <location>
        <position position="26"/>
    </location>
    <ligand>
        <name>3-phosphoshikimate</name>
        <dbReference type="ChEBI" id="CHEBI:145989"/>
    </ligand>
</feature>
<comment type="function">
    <text evidence="13">Catalyzes the transfer of the enolpyruvyl moiety of phosphoenolpyruvate (PEP) to the 5-hydroxyl of shikimate-3-phosphate (S3P) to produce enolpyruvyl shikimate-3-phosphate and inorganic phosphate.</text>
</comment>
<evidence type="ECO:0000256" key="8">
    <source>
        <dbReference type="ARBA" id="ARBA00022840"/>
    </source>
</evidence>
<dbReference type="InterPro" id="IPR027417">
    <property type="entry name" value="P-loop_NTPase"/>
</dbReference>
<dbReference type="HOGENOM" id="CLU_024321_2_0_4"/>
<comment type="similarity">
    <text evidence="3 13">Belongs to the EPSP synthase family.</text>
</comment>
<dbReference type="UniPathway" id="UPA00053">
    <property type="reaction ID" value="UER00089"/>
</dbReference>
<feature type="binding site" evidence="13">
    <location>
        <position position="177"/>
    </location>
    <ligand>
        <name>3-phosphoshikimate</name>
        <dbReference type="ChEBI" id="CHEBI:145989"/>
    </ligand>
</feature>
<feature type="binding site" evidence="13">
    <location>
        <position position="383"/>
    </location>
    <ligand>
        <name>phosphoenolpyruvate</name>
        <dbReference type="ChEBI" id="CHEBI:58702"/>
    </ligand>
</feature>
<comment type="subcellular location">
    <subcellularLocation>
        <location evidence="13">Cytoplasm</location>
    </subcellularLocation>
</comment>
<evidence type="ECO:0000256" key="1">
    <source>
        <dbReference type="ARBA" id="ARBA00004811"/>
    </source>
</evidence>
<dbReference type="GO" id="GO:0005737">
    <property type="term" value="C:cytoplasm"/>
    <property type="evidence" value="ECO:0007669"/>
    <property type="project" value="UniProtKB-SubCell"/>
</dbReference>
<keyword evidence="13" id="KW-0963">Cytoplasm</keyword>
<dbReference type="PROSITE" id="PS00885">
    <property type="entry name" value="EPSP_SYNTHASE_2"/>
    <property type="match status" value="1"/>
</dbReference>
<organism evidence="18 19">
    <name type="scientific">Leptothrix cholodnii (strain ATCC 51168 / LMG 8142 / SP-6)</name>
    <name type="common">Leptothrix discophora (strain SP-6)</name>
    <dbReference type="NCBI Taxonomy" id="395495"/>
    <lineage>
        <taxon>Bacteria</taxon>
        <taxon>Pseudomonadati</taxon>
        <taxon>Pseudomonadota</taxon>
        <taxon>Betaproteobacteria</taxon>
        <taxon>Burkholderiales</taxon>
        <taxon>Sphaerotilaceae</taxon>
        <taxon>Leptothrix</taxon>
    </lineage>
</organism>
<feature type="binding site" evidence="13">
    <location>
        <position position="25"/>
    </location>
    <ligand>
        <name>phosphoenolpyruvate</name>
        <dbReference type="ChEBI" id="CHEBI:58702"/>
    </ligand>
</feature>
<dbReference type="HAMAP" id="MF_00238">
    <property type="entry name" value="Cytidyl_kinase_type1"/>
    <property type="match status" value="1"/>
</dbReference>
<evidence type="ECO:0000256" key="6">
    <source>
        <dbReference type="ARBA" id="ARBA00022741"/>
    </source>
</evidence>
<reference evidence="18 19" key="1">
    <citation type="submission" date="2008-03" db="EMBL/GenBank/DDBJ databases">
        <title>Complete sequence of Leptothrix cholodnii SP-6.</title>
        <authorList>
            <consortium name="US DOE Joint Genome Institute"/>
            <person name="Copeland A."/>
            <person name="Lucas S."/>
            <person name="Lapidus A."/>
            <person name="Glavina del Rio T."/>
            <person name="Dalin E."/>
            <person name="Tice H."/>
            <person name="Bruce D."/>
            <person name="Goodwin L."/>
            <person name="Pitluck S."/>
            <person name="Chertkov O."/>
            <person name="Brettin T."/>
            <person name="Detter J.C."/>
            <person name="Han C."/>
            <person name="Kuske C.R."/>
            <person name="Schmutz J."/>
            <person name="Larimer F."/>
            <person name="Land M."/>
            <person name="Hauser L."/>
            <person name="Kyrpides N."/>
            <person name="Lykidis A."/>
            <person name="Emerson D."/>
            <person name="Richardson P."/>
        </authorList>
    </citation>
    <scope>NUCLEOTIDE SEQUENCE [LARGE SCALE GENOMIC DNA]</scope>
    <source>
        <strain evidence="19">ATCC 51168 / LMG 8142 / SP-6</strain>
    </source>
</reference>
<dbReference type="EC" id="2.5.1.19" evidence="13"/>
<sequence length="699" mass="73547">MYPIPYLDLPPLGAAAGTVRLPGSKSISNRLLLLAGLSAGVTTLVDLLDSDDTRVMLDALRGLGCRIEQQGRHTRITGVAGKPAVLEADFFLGNAGTAMRPLTAALAVISTQNGGRYTLSGVPRMHERPIGDLVDALRALGVAVECLGNEGYPPLRLAGGSLLLDAPVRVRGDVSSQFLTALLLALPLAAGPRAPTLGTDGSSLPPEGASPPWGGPAAGRDVVIEVIGELISKPYIEITLNLLARFGIAVRREGWQRFTIPAGSAYVTPGEVHVEADASSASYFIALGALAGVDAPVRIEGVGAASIQGDIRFVEAAQAMGARVMAEPNALEVRRGAWPLKAIELDCNHIPDAAMTLAVMALYADGPSTLTNIASWRVKETDRIAAMATELRKLGAQVEEGADHIRVWPLAQFKPAAIHTYDDHRMAMCLSLAAFHTLKGAAPVPVRILDPKCVAKTYPDYFETLFGVVAADAAQIPVITIDGPTASGKGTLAAGVAQALGYHTLDSGSLYRVTALAARRAQVAADDEAGLAAVARGLHLQFEGTNVILDGVDVTERLRDEAVGAMASQISVWPQVRAALFDLQCGFRQLPGLVADGRDMGTVIFPQAGLKVFLTATPAARAERRHKQLISKGIPASLDSLRADLEARDARDKNRSTAPLKPAQDALLLDNSLLGIEASVQQVIAWWNARLPFDGSAGC</sequence>
<dbReference type="HAMAP" id="MF_00210">
    <property type="entry name" value="EPSP_synth"/>
    <property type="match status" value="1"/>
</dbReference>
<evidence type="ECO:0000313" key="18">
    <source>
        <dbReference type="EMBL" id="ACB33235.1"/>
    </source>
</evidence>
<comment type="catalytic activity">
    <reaction evidence="10">
        <text>3-phosphoshikimate + phosphoenolpyruvate = 5-O-(1-carboxyvinyl)-3-phosphoshikimate + phosphate</text>
        <dbReference type="Rhea" id="RHEA:21256"/>
        <dbReference type="ChEBI" id="CHEBI:43474"/>
        <dbReference type="ChEBI" id="CHEBI:57701"/>
        <dbReference type="ChEBI" id="CHEBI:58702"/>
        <dbReference type="ChEBI" id="CHEBI:145989"/>
        <dbReference type="EC" id="2.5.1.19"/>
    </reaction>
    <physiologicalReaction direction="left-to-right" evidence="10">
        <dbReference type="Rhea" id="RHEA:21257"/>
    </physiologicalReaction>
</comment>
<comment type="pathway">
    <text evidence="1 13">Metabolic intermediate biosynthesis; chorismate biosynthesis; chorismate from D-erythrose 4-phosphate and phosphoenolpyruvate: step 6/7.</text>
</comment>
<feature type="binding site" evidence="13">
    <location>
        <position position="128"/>
    </location>
    <ligand>
        <name>phosphoenolpyruvate</name>
        <dbReference type="ChEBI" id="CHEBI:58702"/>
    </ligand>
</feature>
<evidence type="ECO:0000259" key="17">
    <source>
        <dbReference type="Pfam" id="PF02224"/>
    </source>
</evidence>
<feature type="binding site" evidence="13">
    <location>
        <position position="30"/>
    </location>
    <ligand>
        <name>3-phosphoshikimate</name>
        <dbReference type="ChEBI" id="CHEBI:145989"/>
    </ligand>
</feature>
<dbReference type="Pfam" id="PF00275">
    <property type="entry name" value="EPSP_synthase"/>
    <property type="match status" value="2"/>
</dbReference>
<keyword evidence="9 13" id="KW-0057">Aromatic amino acid biosynthesis</keyword>
<accession>B1Y2L9</accession>
<feature type="binding site" evidence="13">
    <location>
        <position position="176"/>
    </location>
    <ligand>
        <name>3-phosphoshikimate</name>
        <dbReference type="ChEBI" id="CHEBI:145989"/>
    </ligand>
</feature>
<proteinExistence type="inferred from homology"/>
<dbReference type="InterPro" id="IPR013792">
    <property type="entry name" value="RNA3'P_cycl/enolpyr_Trfase_a/b"/>
</dbReference>
<evidence type="ECO:0000256" key="13">
    <source>
        <dbReference type="HAMAP-Rule" id="MF_00210"/>
    </source>
</evidence>
<dbReference type="EMBL" id="CP001013">
    <property type="protein sequence ID" value="ACB33235.1"/>
    <property type="molecule type" value="Genomic_DNA"/>
</dbReference>
<dbReference type="SUPFAM" id="SSF55205">
    <property type="entry name" value="EPT/RTPC-like"/>
    <property type="match status" value="1"/>
</dbReference>
<feature type="domain" description="Cytidylate kinase" evidence="17">
    <location>
        <begin position="479"/>
        <end position="685"/>
    </location>
</feature>
<dbReference type="CDD" id="cd01556">
    <property type="entry name" value="EPSP_synthase"/>
    <property type="match status" value="1"/>
</dbReference>
<feature type="binding site" evidence="13">
    <location>
        <position position="177"/>
    </location>
    <ligand>
        <name>phosphoenolpyruvate</name>
        <dbReference type="ChEBI" id="CHEBI:58702"/>
    </ligand>
</feature>
<dbReference type="eggNOG" id="COG0283">
    <property type="taxonomic scope" value="Bacteria"/>
</dbReference>
<dbReference type="EC" id="2.7.4.25" evidence="14"/>
<feature type="domain" description="Enolpyruvate transferase" evidence="16">
    <location>
        <begin position="16"/>
        <end position="190"/>
    </location>
</feature>
<dbReference type="GO" id="GO:0009423">
    <property type="term" value="P:chorismate biosynthetic process"/>
    <property type="evidence" value="ECO:0007669"/>
    <property type="project" value="UniProtKB-UniRule"/>
</dbReference>
<dbReference type="GO" id="GO:0008652">
    <property type="term" value="P:amino acid biosynthetic process"/>
    <property type="evidence" value="ECO:0007669"/>
    <property type="project" value="UniProtKB-KW"/>
</dbReference>
<comment type="catalytic activity">
    <reaction evidence="11 14">
        <text>dCMP + ATP = dCDP + ADP</text>
        <dbReference type="Rhea" id="RHEA:25094"/>
        <dbReference type="ChEBI" id="CHEBI:30616"/>
        <dbReference type="ChEBI" id="CHEBI:57566"/>
        <dbReference type="ChEBI" id="CHEBI:58593"/>
        <dbReference type="ChEBI" id="CHEBI:456216"/>
        <dbReference type="EC" id="2.7.4.25"/>
    </reaction>
</comment>
<dbReference type="AlphaFoldDB" id="B1Y2L9"/>
<feature type="binding site" evidence="13">
    <location>
        <position position="96"/>
    </location>
    <ligand>
        <name>phosphoenolpyruvate</name>
        <dbReference type="ChEBI" id="CHEBI:58702"/>
    </ligand>
</feature>
<feature type="binding site" evidence="13">
    <location>
        <position position="232"/>
    </location>
    <ligand>
        <name>3-phosphoshikimate</name>
        <dbReference type="ChEBI" id="CHEBI:145989"/>
    </ligand>
</feature>
<dbReference type="OrthoDB" id="9809920at2"/>
<dbReference type="NCBIfam" id="NF008816">
    <property type="entry name" value="PRK11860.1"/>
    <property type="match status" value="1"/>
</dbReference>
<evidence type="ECO:0000256" key="4">
    <source>
        <dbReference type="ARBA" id="ARBA00022605"/>
    </source>
</evidence>
<dbReference type="Pfam" id="PF02224">
    <property type="entry name" value="Cytidylate_kin"/>
    <property type="match status" value="1"/>
</dbReference>
<evidence type="ECO:0000313" key="19">
    <source>
        <dbReference type="Proteomes" id="UP000001693"/>
    </source>
</evidence>
<feature type="binding site" evidence="13">
    <location>
        <position position="456"/>
    </location>
    <ligand>
        <name>phosphoenolpyruvate</name>
        <dbReference type="ChEBI" id="CHEBI:58702"/>
    </ligand>
</feature>
<evidence type="ECO:0000256" key="10">
    <source>
        <dbReference type="ARBA" id="ARBA00044633"/>
    </source>
</evidence>
<dbReference type="InterPro" id="IPR023193">
    <property type="entry name" value="EPSP_synthase_CS"/>
</dbReference>
<dbReference type="NCBIfam" id="TIGR00017">
    <property type="entry name" value="cmk"/>
    <property type="match status" value="1"/>
</dbReference>
<feature type="binding site" evidence="13">
    <location>
        <position position="352"/>
    </location>
    <ligand>
        <name>3-phosphoshikimate</name>
        <dbReference type="ChEBI" id="CHEBI:145989"/>
    </ligand>
</feature>
<dbReference type="PANTHER" id="PTHR21090">
    <property type="entry name" value="AROM/DEHYDROQUINATE SYNTHASE"/>
    <property type="match status" value="1"/>
</dbReference>
<protein>
    <recommendedName>
        <fullName evidence="13 14">Multifunctional fusion protein</fullName>
    </recommendedName>
    <domain>
        <recommendedName>
            <fullName evidence="13">3-phosphoshikimate 1-carboxyvinyltransferase</fullName>
            <ecNumber evidence="13">2.5.1.19</ecNumber>
        </recommendedName>
        <alternativeName>
            <fullName evidence="13">5-enolpyruvylshikimate-3-phosphate synthase</fullName>
            <shortName evidence="13">EPSP synthase</shortName>
            <shortName evidence="13">EPSPS</shortName>
        </alternativeName>
    </domain>
    <domain>
        <recommendedName>
            <fullName evidence="14">Cytidylate kinase</fullName>
            <shortName evidence="14">CK</shortName>
            <ecNumber evidence="14">2.7.4.25</ecNumber>
        </recommendedName>
        <alternativeName>
            <fullName evidence="14">Cytidine monophosphate kinase</fullName>
            <shortName evidence="14">CMP kinase</shortName>
        </alternativeName>
    </domain>
</protein>
<evidence type="ECO:0000256" key="12">
    <source>
        <dbReference type="ARBA" id="ARBA00048478"/>
    </source>
</evidence>
<dbReference type="KEGG" id="lch:Lcho_0963"/>
<evidence type="ECO:0000256" key="9">
    <source>
        <dbReference type="ARBA" id="ARBA00023141"/>
    </source>
</evidence>
<evidence type="ECO:0000256" key="2">
    <source>
        <dbReference type="ARBA" id="ARBA00009427"/>
    </source>
</evidence>
<evidence type="ECO:0000256" key="7">
    <source>
        <dbReference type="ARBA" id="ARBA00022777"/>
    </source>
</evidence>
<name>B1Y2L9_LEPCP</name>
<comment type="caution">
    <text evidence="13">Lacks conserved residue(s) required for the propagation of feature annotation.</text>
</comment>
<dbReference type="GO" id="GO:0009073">
    <property type="term" value="P:aromatic amino acid family biosynthetic process"/>
    <property type="evidence" value="ECO:0007669"/>
    <property type="project" value="UniProtKB-KW"/>
</dbReference>
<dbReference type="CDD" id="cd02020">
    <property type="entry name" value="CMPK"/>
    <property type="match status" value="1"/>
</dbReference>
<dbReference type="InterPro" id="IPR003136">
    <property type="entry name" value="Cytidylate_kin"/>
</dbReference>
<evidence type="ECO:0000256" key="15">
    <source>
        <dbReference type="SAM" id="MobiDB-lite"/>
    </source>
</evidence>
<feature type="binding site" evidence="13">
    <location>
        <position position="425"/>
    </location>
    <ligand>
        <name>phosphoenolpyruvate</name>
        <dbReference type="ChEBI" id="CHEBI:58702"/>
    </ligand>
</feature>
<dbReference type="PANTHER" id="PTHR21090:SF5">
    <property type="entry name" value="PENTAFUNCTIONAL AROM POLYPEPTIDE"/>
    <property type="match status" value="1"/>
</dbReference>
<dbReference type="GO" id="GO:0005524">
    <property type="term" value="F:ATP binding"/>
    <property type="evidence" value="ECO:0007669"/>
    <property type="project" value="UniProtKB-UniRule"/>
</dbReference>
<comment type="catalytic activity">
    <reaction evidence="12 14">
        <text>CMP + ATP = CDP + ADP</text>
        <dbReference type="Rhea" id="RHEA:11600"/>
        <dbReference type="ChEBI" id="CHEBI:30616"/>
        <dbReference type="ChEBI" id="CHEBI:58069"/>
        <dbReference type="ChEBI" id="CHEBI:60377"/>
        <dbReference type="ChEBI" id="CHEBI:456216"/>
        <dbReference type="EC" id="2.7.4.25"/>
    </reaction>
</comment>
<dbReference type="GO" id="GO:0003866">
    <property type="term" value="F:3-phosphoshikimate 1-carboxyvinyltransferase activity"/>
    <property type="evidence" value="ECO:0007669"/>
    <property type="project" value="UniProtKB-UniRule"/>
</dbReference>
<dbReference type="SUPFAM" id="SSF52540">
    <property type="entry name" value="P-loop containing nucleoside triphosphate hydrolases"/>
    <property type="match status" value="1"/>
</dbReference>
<keyword evidence="8 14" id="KW-0067">ATP-binding</keyword>
<dbReference type="Gene3D" id="3.65.10.10">
    <property type="entry name" value="Enolpyruvate transferase domain"/>
    <property type="match status" value="2"/>
</dbReference>
<keyword evidence="5 13" id="KW-0808">Transferase</keyword>
<feature type="binding site" evidence="13">
    <location>
        <position position="175"/>
    </location>
    <ligand>
        <name>3-phosphoshikimate</name>
        <dbReference type="ChEBI" id="CHEBI:145989"/>
    </ligand>
</feature>
<dbReference type="InterPro" id="IPR011994">
    <property type="entry name" value="Cytidylate_kinase_dom"/>
</dbReference>
<dbReference type="GO" id="GO:0036430">
    <property type="term" value="F:CMP kinase activity"/>
    <property type="evidence" value="ECO:0007669"/>
    <property type="project" value="RHEA"/>
</dbReference>
<dbReference type="RefSeq" id="WP_012345997.1">
    <property type="nucleotide sequence ID" value="NC_010524.1"/>
</dbReference>
<feature type="binding site" evidence="13">
    <location>
        <position position="379"/>
    </location>
    <ligand>
        <name>3-phosphoshikimate</name>
        <dbReference type="ChEBI" id="CHEBI:145989"/>
    </ligand>
</feature>
<evidence type="ECO:0000259" key="16">
    <source>
        <dbReference type="Pfam" id="PF00275"/>
    </source>
</evidence>